<organism evidence="2 3">
    <name type="scientific">Archangium lansingense</name>
    <dbReference type="NCBI Taxonomy" id="2995310"/>
    <lineage>
        <taxon>Bacteria</taxon>
        <taxon>Pseudomonadati</taxon>
        <taxon>Myxococcota</taxon>
        <taxon>Myxococcia</taxon>
        <taxon>Myxococcales</taxon>
        <taxon>Cystobacterineae</taxon>
        <taxon>Archangiaceae</taxon>
        <taxon>Archangium</taxon>
    </lineage>
</organism>
<protein>
    <submittedName>
        <fullName evidence="2">DUF2381 family protein</fullName>
    </submittedName>
</protein>
<name>A0ABT4APU2_9BACT</name>
<reference evidence="2 3" key="1">
    <citation type="submission" date="2022-11" db="EMBL/GenBank/DDBJ databases">
        <title>Minimal conservation of predation-associated metabolite biosynthetic gene clusters underscores biosynthetic potential of Myxococcota including descriptions for ten novel species: Archangium lansinium sp. nov., Myxococcus landrumus sp. nov., Nannocystis bai.</title>
        <authorList>
            <person name="Ahearne A."/>
            <person name="Stevens C."/>
            <person name="Phillips K."/>
        </authorList>
    </citation>
    <scope>NUCLEOTIDE SEQUENCE [LARGE SCALE GENOMIC DNA]</scope>
    <source>
        <strain evidence="2 3">MIWBW</strain>
    </source>
</reference>
<dbReference type="RefSeq" id="WP_267542239.1">
    <property type="nucleotide sequence ID" value="NZ_JAPNKA010000001.1"/>
</dbReference>
<gene>
    <name evidence="2" type="ORF">OV287_55690</name>
</gene>
<feature type="chain" id="PRO_5046075350" evidence="1">
    <location>
        <begin position="21"/>
        <end position="275"/>
    </location>
</feature>
<dbReference type="Proteomes" id="UP001207654">
    <property type="component" value="Unassembled WGS sequence"/>
</dbReference>
<dbReference type="Pfam" id="PF09544">
    <property type="entry name" value="DUF2381"/>
    <property type="match status" value="1"/>
</dbReference>
<dbReference type="EMBL" id="JAPNKA010000001">
    <property type="protein sequence ID" value="MCY1083717.1"/>
    <property type="molecule type" value="Genomic_DNA"/>
</dbReference>
<evidence type="ECO:0000313" key="3">
    <source>
        <dbReference type="Proteomes" id="UP001207654"/>
    </source>
</evidence>
<accession>A0ABT4APU2</accession>
<dbReference type="InterPro" id="IPR011754">
    <property type="entry name" value="Mxa_paralog_2268"/>
</dbReference>
<proteinExistence type="predicted"/>
<evidence type="ECO:0000313" key="2">
    <source>
        <dbReference type="EMBL" id="MCY1083717.1"/>
    </source>
</evidence>
<keyword evidence="1" id="KW-0732">Signal</keyword>
<sequence>MRSGSWLLCLSLLLSTPAAARQPSGGPSLRQRTLVAPARPGEVPPLVLHVAAGVPTLLQLEAPLPPSTLRLPVDEARIRLVALGPGSWLLLLATSLPEGEQVPLTLEAGPGMEPLRFTLVTRPEVADVRVRVVRAGASTEDAAAESLALHLLATPPSRVALDSPRAVALDEGSIRARVESVLWMDRRFFSTAFVRDSQKRAPLWRLVQVRLRVTLADGSLQEWPARLVSGAPGARGQRYIFTGLLPESATHLEVAMDGEDTPGGFRPLPEQELQP</sequence>
<keyword evidence="3" id="KW-1185">Reference proteome</keyword>
<feature type="signal peptide" evidence="1">
    <location>
        <begin position="1"/>
        <end position="20"/>
    </location>
</feature>
<comment type="caution">
    <text evidence="2">The sequence shown here is derived from an EMBL/GenBank/DDBJ whole genome shotgun (WGS) entry which is preliminary data.</text>
</comment>
<evidence type="ECO:0000256" key="1">
    <source>
        <dbReference type="SAM" id="SignalP"/>
    </source>
</evidence>